<dbReference type="EMBL" id="JBBCAQ010000022">
    <property type="protein sequence ID" value="KAK7590305.1"/>
    <property type="molecule type" value="Genomic_DNA"/>
</dbReference>
<proteinExistence type="predicted"/>
<dbReference type="Gene3D" id="2.60.40.10">
    <property type="entry name" value="Immunoglobulins"/>
    <property type="match status" value="1"/>
</dbReference>
<dbReference type="InterPro" id="IPR007110">
    <property type="entry name" value="Ig-like_dom"/>
</dbReference>
<protein>
    <recommendedName>
        <fullName evidence="2">Ig-like domain-containing protein</fullName>
    </recommendedName>
</protein>
<dbReference type="Proteomes" id="UP001367676">
    <property type="component" value="Unassembled WGS sequence"/>
</dbReference>
<keyword evidence="1" id="KW-0393">Immunoglobulin domain</keyword>
<dbReference type="PANTHER" id="PTHR10075">
    <property type="entry name" value="BASIGIN RELATED"/>
    <property type="match status" value="1"/>
</dbReference>
<dbReference type="PROSITE" id="PS50835">
    <property type="entry name" value="IG_LIKE"/>
    <property type="match status" value="1"/>
</dbReference>
<dbReference type="GO" id="GO:0070593">
    <property type="term" value="P:dendrite self-avoidance"/>
    <property type="evidence" value="ECO:0007669"/>
    <property type="project" value="TreeGrafter"/>
</dbReference>
<evidence type="ECO:0000313" key="3">
    <source>
        <dbReference type="EMBL" id="KAK7590305.1"/>
    </source>
</evidence>
<dbReference type="InterPro" id="IPR013783">
    <property type="entry name" value="Ig-like_fold"/>
</dbReference>
<dbReference type="SUPFAM" id="SSF48726">
    <property type="entry name" value="Immunoglobulin"/>
    <property type="match status" value="1"/>
</dbReference>
<sequence>MDFLCFRVTDPPEITLKPKSQQVLNGSVVAFYCAARGDPNPSLYWRKNGKRVSENASRYKLMNFTQPGISLLKIEPVRLQRDNATYECIAENGVGDPVSVEATLTVIEGKSLA</sequence>
<feature type="domain" description="Ig-like" evidence="2">
    <location>
        <begin position="12"/>
        <end position="105"/>
    </location>
</feature>
<name>A0AAN9THY7_9HEMI</name>
<evidence type="ECO:0000256" key="1">
    <source>
        <dbReference type="ARBA" id="ARBA00023319"/>
    </source>
</evidence>
<gene>
    <name evidence="3" type="ORF">V9T40_001918</name>
</gene>
<dbReference type="Pfam" id="PF13927">
    <property type="entry name" value="Ig_3"/>
    <property type="match status" value="1"/>
</dbReference>
<evidence type="ECO:0000313" key="4">
    <source>
        <dbReference type="Proteomes" id="UP001367676"/>
    </source>
</evidence>
<organism evidence="3 4">
    <name type="scientific">Parthenolecanium corni</name>
    <dbReference type="NCBI Taxonomy" id="536013"/>
    <lineage>
        <taxon>Eukaryota</taxon>
        <taxon>Metazoa</taxon>
        <taxon>Ecdysozoa</taxon>
        <taxon>Arthropoda</taxon>
        <taxon>Hexapoda</taxon>
        <taxon>Insecta</taxon>
        <taxon>Pterygota</taxon>
        <taxon>Neoptera</taxon>
        <taxon>Paraneoptera</taxon>
        <taxon>Hemiptera</taxon>
        <taxon>Sternorrhyncha</taxon>
        <taxon>Coccoidea</taxon>
        <taxon>Coccidae</taxon>
        <taxon>Parthenolecanium</taxon>
    </lineage>
</organism>
<dbReference type="GO" id="GO:0098632">
    <property type="term" value="F:cell-cell adhesion mediator activity"/>
    <property type="evidence" value="ECO:0007669"/>
    <property type="project" value="TreeGrafter"/>
</dbReference>
<dbReference type="SMART" id="SM00409">
    <property type="entry name" value="IG"/>
    <property type="match status" value="1"/>
</dbReference>
<reference evidence="3 4" key="1">
    <citation type="submission" date="2024-03" db="EMBL/GenBank/DDBJ databases">
        <title>Adaptation during the transition from Ophiocordyceps entomopathogen to insect associate is accompanied by gene loss and intensified selection.</title>
        <authorList>
            <person name="Ward C.M."/>
            <person name="Onetto C.A."/>
            <person name="Borneman A.R."/>
        </authorList>
    </citation>
    <scope>NUCLEOTIDE SEQUENCE [LARGE SCALE GENOMIC DNA]</scope>
    <source>
        <strain evidence="3">AWRI1</strain>
        <tissue evidence="3">Single Adult Female</tissue>
    </source>
</reference>
<dbReference type="SMART" id="SM00408">
    <property type="entry name" value="IGc2"/>
    <property type="match status" value="1"/>
</dbReference>
<dbReference type="GO" id="GO:0007411">
    <property type="term" value="P:axon guidance"/>
    <property type="evidence" value="ECO:0007669"/>
    <property type="project" value="TreeGrafter"/>
</dbReference>
<dbReference type="GO" id="GO:0007156">
    <property type="term" value="P:homophilic cell adhesion via plasma membrane adhesion molecules"/>
    <property type="evidence" value="ECO:0007669"/>
    <property type="project" value="TreeGrafter"/>
</dbReference>
<accession>A0AAN9THY7</accession>
<dbReference type="GO" id="GO:0030424">
    <property type="term" value="C:axon"/>
    <property type="evidence" value="ECO:0007669"/>
    <property type="project" value="TreeGrafter"/>
</dbReference>
<keyword evidence="4" id="KW-1185">Reference proteome</keyword>
<dbReference type="AlphaFoldDB" id="A0AAN9THY7"/>
<dbReference type="FunFam" id="2.60.40.10:FF:000023">
    <property type="entry name" value="receptor-type tyrosine-protein phosphatase delta isoform X2"/>
    <property type="match status" value="1"/>
</dbReference>
<dbReference type="InterPro" id="IPR003599">
    <property type="entry name" value="Ig_sub"/>
</dbReference>
<evidence type="ECO:0000259" key="2">
    <source>
        <dbReference type="PROSITE" id="PS50835"/>
    </source>
</evidence>
<dbReference type="PANTHER" id="PTHR10075:SF14">
    <property type="entry name" value="CELL ADHESION MOLECULE DSCAM2-RELATED"/>
    <property type="match status" value="1"/>
</dbReference>
<dbReference type="InterPro" id="IPR036179">
    <property type="entry name" value="Ig-like_dom_sf"/>
</dbReference>
<dbReference type="InterPro" id="IPR003598">
    <property type="entry name" value="Ig_sub2"/>
</dbReference>
<dbReference type="GO" id="GO:0005886">
    <property type="term" value="C:plasma membrane"/>
    <property type="evidence" value="ECO:0007669"/>
    <property type="project" value="TreeGrafter"/>
</dbReference>
<comment type="caution">
    <text evidence="3">The sequence shown here is derived from an EMBL/GenBank/DDBJ whole genome shotgun (WGS) entry which is preliminary data.</text>
</comment>